<gene>
    <name evidence="3" type="ORF">SAMN05444716_104634</name>
</gene>
<evidence type="ECO:0000313" key="3">
    <source>
        <dbReference type="EMBL" id="SFS88203.1"/>
    </source>
</evidence>
<dbReference type="Proteomes" id="UP000198873">
    <property type="component" value="Unassembled WGS sequence"/>
</dbReference>
<dbReference type="PROSITE" id="PS51257">
    <property type="entry name" value="PROKAR_LIPOPROTEIN"/>
    <property type="match status" value="1"/>
</dbReference>
<evidence type="ECO:0000256" key="1">
    <source>
        <dbReference type="SAM" id="MobiDB-lite"/>
    </source>
</evidence>
<protein>
    <recommendedName>
        <fullName evidence="5">Nuclear transport factor 2 family protein</fullName>
    </recommendedName>
</protein>
<organism evidence="3 4">
    <name type="scientific">Streptomyces harbinensis</name>
    <dbReference type="NCBI Taxonomy" id="1176198"/>
    <lineage>
        <taxon>Bacteria</taxon>
        <taxon>Bacillati</taxon>
        <taxon>Actinomycetota</taxon>
        <taxon>Actinomycetes</taxon>
        <taxon>Kitasatosporales</taxon>
        <taxon>Streptomycetaceae</taxon>
        <taxon>Streptomyces</taxon>
    </lineage>
</organism>
<sequence>MRNKRIRRAGPAAGLALILATVAGCSSDGGDNEEPIDTGGSSSPSPDAEGGEGDEADLAEFYAAYWDALVELENSEELNVELLDGFVTGELLEGEVSRLRDFRANGLSRSGEPVIEDVTITVDEDTARIESCKSEEGWDVVTGGEVIPNVVPEELLAFHPYVVTLERTSEGWLINETLPQEEATISCS</sequence>
<proteinExistence type="predicted"/>
<dbReference type="STRING" id="1176198.SAMN05444716_104634"/>
<dbReference type="AlphaFoldDB" id="A0A1I6TG94"/>
<keyword evidence="2" id="KW-0732">Signal</keyword>
<evidence type="ECO:0000256" key="2">
    <source>
        <dbReference type="SAM" id="SignalP"/>
    </source>
</evidence>
<keyword evidence="4" id="KW-1185">Reference proteome</keyword>
<feature type="chain" id="PRO_5039493318" description="Nuclear transport factor 2 family protein" evidence="2">
    <location>
        <begin position="24"/>
        <end position="188"/>
    </location>
</feature>
<reference evidence="4" key="1">
    <citation type="submission" date="2016-10" db="EMBL/GenBank/DDBJ databases">
        <authorList>
            <person name="Varghese N."/>
            <person name="Submissions S."/>
        </authorList>
    </citation>
    <scope>NUCLEOTIDE SEQUENCE [LARGE SCALE GENOMIC DNA]</scope>
    <source>
        <strain evidence="4">CGMCC 4.7047</strain>
    </source>
</reference>
<evidence type="ECO:0008006" key="5">
    <source>
        <dbReference type="Google" id="ProtNLM"/>
    </source>
</evidence>
<accession>A0A1I6TG94</accession>
<name>A0A1I6TG94_9ACTN</name>
<feature type="region of interest" description="Disordered" evidence="1">
    <location>
        <begin position="26"/>
        <end position="53"/>
    </location>
</feature>
<evidence type="ECO:0000313" key="4">
    <source>
        <dbReference type="Proteomes" id="UP000198873"/>
    </source>
</evidence>
<feature type="signal peptide" evidence="2">
    <location>
        <begin position="1"/>
        <end position="23"/>
    </location>
</feature>
<dbReference type="EMBL" id="FPAB01000004">
    <property type="protein sequence ID" value="SFS88203.1"/>
    <property type="molecule type" value="Genomic_DNA"/>
</dbReference>